<dbReference type="AlphaFoldDB" id="A0A1Q5TL53"/>
<evidence type="ECO:0000313" key="4">
    <source>
        <dbReference type="Proteomes" id="UP000186955"/>
    </source>
</evidence>
<sequence>MATGFSPTPRKEGTWTKLVIFISLYCLILESIVGLVLVFYLYGNHLVDSKMTLSLILCMVASFLTIPLISLQSLVAWQYNKIGGFGEQKTVLHNICTYFLRLDLMLWLAASVTGLIVAAQQVACLPAGTDASYWRVGTSCVFHRSSVIVSVVSLVTVCTMYCARELCDRPYDVSIIGIYKRSQALRNGSVFSGHSWDSDETLKNEILNLCRQHDGKANEEPWFFDPLADKVNCHPSIRHPAPVRLRPQLRVNTNPGSEYGEIASGTTVSPDGSLSRLSPGGQTIVSDFYPISRTSTVMTSQTACESRTFLSDFPVPKVPEIPAQYTTNHKRGKSSLSSFRRFLPKSFPLSLPLSSDPQILALADPNAASDVEKQVVTPSPSSKNLAATAADAPANESQSSPASNATQTSPKTAQPTKAKPDGHARTMTMNSADAPEVVMSAEPRKVRRSQTASLAQPTMSIHHPHHPHYIPGPSIPPPPRKYSSSCRQNSAVPPLHVEPSRRATSRQHQKYAVHYPVRSSSHSFDKPHMPRHTQSQHHANWYPQPPRWPNQQVFDPSRSVPNLPRRSDVEILYPSTRRPRSSTHGGFNGPLSCIMESSSIPQVSIDDNKFGSVASEAKRNVLDQTTYRGANRTSLGFY</sequence>
<gene>
    <name evidence="3" type="ORF">PENSUB_7542</name>
</gene>
<keyword evidence="2" id="KW-1133">Transmembrane helix</keyword>
<dbReference type="EMBL" id="MNBE01000642">
    <property type="protein sequence ID" value="OKP00961.1"/>
    <property type="molecule type" value="Genomic_DNA"/>
</dbReference>
<evidence type="ECO:0000313" key="3">
    <source>
        <dbReference type="EMBL" id="OKP00961.1"/>
    </source>
</evidence>
<organism evidence="3 4">
    <name type="scientific">Penicillium subrubescens</name>
    <dbReference type="NCBI Taxonomy" id="1316194"/>
    <lineage>
        <taxon>Eukaryota</taxon>
        <taxon>Fungi</taxon>
        <taxon>Dikarya</taxon>
        <taxon>Ascomycota</taxon>
        <taxon>Pezizomycotina</taxon>
        <taxon>Eurotiomycetes</taxon>
        <taxon>Eurotiomycetidae</taxon>
        <taxon>Eurotiales</taxon>
        <taxon>Aspergillaceae</taxon>
        <taxon>Penicillium</taxon>
    </lineage>
</organism>
<evidence type="ECO:0000256" key="2">
    <source>
        <dbReference type="SAM" id="Phobius"/>
    </source>
</evidence>
<comment type="caution">
    <text evidence="3">The sequence shown here is derived from an EMBL/GenBank/DDBJ whole genome shotgun (WGS) entry which is preliminary data.</text>
</comment>
<dbReference type="Proteomes" id="UP000186955">
    <property type="component" value="Unassembled WGS sequence"/>
</dbReference>
<keyword evidence="2" id="KW-0812">Transmembrane</keyword>
<feature type="region of interest" description="Disordered" evidence="1">
    <location>
        <begin position="256"/>
        <end position="275"/>
    </location>
</feature>
<keyword evidence="2" id="KW-0472">Membrane</keyword>
<feature type="compositionally biased region" description="Polar residues" evidence="1">
    <location>
        <begin position="449"/>
        <end position="459"/>
    </location>
</feature>
<feature type="transmembrane region" description="Helical" evidence="2">
    <location>
        <begin position="18"/>
        <end position="42"/>
    </location>
</feature>
<evidence type="ECO:0000256" key="1">
    <source>
        <dbReference type="SAM" id="MobiDB-lite"/>
    </source>
</evidence>
<name>A0A1Q5TL53_9EURO</name>
<dbReference type="STRING" id="1316194.A0A1Q5TL53"/>
<feature type="compositionally biased region" description="Polar residues" evidence="1">
    <location>
        <begin position="395"/>
        <end position="415"/>
    </location>
</feature>
<protein>
    <submittedName>
        <fullName evidence="3">Uncharacterized protein</fullName>
    </submittedName>
</protein>
<feature type="transmembrane region" description="Helical" evidence="2">
    <location>
        <begin position="98"/>
        <end position="119"/>
    </location>
</feature>
<feature type="transmembrane region" description="Helical" evidence="2">
    <location>
        <begin position="54"/>
        <end position="77"/>
    </location>
</feature>
<feature type="compositionally biased region" description="Polar residues" evidence="1">
    <location>
        <begin position="264"/>
        <end position="275"/>
    </location>
</feature>
<reference evidence="3 4" key="1">
    <citation type="submission" date="2016-10" db="EMBL/GenBank/DDBJ databases">
        <title>Genome sequence of the ascomycete fungus Penicillium subrubescens.</title>
        <authorList>
            <person name="De Vries R.P."/>
            <person name="Peng M."/>
            <person name="Dilokpimol A."/>
            <person name="Hilden K."/>
            <person name="Makela M.R."/>
            <person name="Grigoriev I."/>
            <person name="Riley R."/>
            <person name="Granchi Z."/>
        </authorList>
    </citation>
    <scope>NUCLEOTIDE SEQUENCE [LARGE SCALE GENOMIC DNA]</scope>
    <source>
        <strain evidence="3 4">CBS 132785</strain>
    </source>
</reference>
<keyword evidence="4" id="KW-1185">Reference proteome</keyword>
<feature type="region of interest" description="Disordered" evidence="1">
    <location>
        <begin position="371"/>
        <end position="543"/>
    </location>
</feature>
<proteinExistence type="predicted"/>
<feature type="compositionally biased region" description="Polar residues" evidence="1">
    <location>
        <begin position="376"/>
        <end position="385"/>
    </location>
</feature>
<accession>A0A1Q5TL53</accession>